<keyword evidence="3" id="KW-1185">Reference proteome</keyword>
<proteinExistence type="predicted"/>
<evidence type="ECO:0000313" key="2">
    <source>
        <dbReference type="EnsemblPlants" id="AET5Gv20681900.1"/>
    </source>
</evidence>
<accession>A0A453L9D3</accession>
<dbReference type="AlphaFoldDB" id="A0A453L9D3"/>
<reference evidence="2" key="5">
    <citation type="journal article" date="2021" name="G3 (Bethesda)">
        <title>Aegilops tauschii genome assembly Aet v5.0 features greater sequence contiguity and improved annotation.</title>
        <authorList>
            <person name="Wang L."/>
            <person name="Zhu T."/>
            <person name="Rodriguez J.C."/>
            <person name="Deal K.R."/>
            <person name="Dubcovsky J."/>
            <person name="McGuire P.E."/>
            <person name="Lux T."/>
            <person name="Spannagl M."/>
            <person name="Mayer K.F.X."/>
            <person name="Baldrich P."/>
            <person name="Meyers B.C."/>
            <person name="Huo N."/>
            <person name="Gu Y.Q."/>
            <person name="Zhou H."/>
            <person name="Devos K.M."/>
            <person name="Bennetzen J.L."/>
            <person name="Unver T."/>
            <person name="Budak H."/>
            <person name="Gulick P.J."/>
            <person name="Galiba G."/>
            <person name="Kalapos B."/>
            <person name="Nelson D.R."/>
            <person name="Li P."/>
            <person name="You F.M."/>
            <person name="Luo M.C."/>
            <person name="Dvorak J."/>
        </authorList>
    </citation>
    <scope>NUCLEOTIDE SEQUENCE [LARGE SCALE GENOMIC DNA]</scope>
    <source>
        <strain evidence="2">cv. AL8/78</strain>
    </source>
</reference>
<reference evidence="3" key="1">
    <citation type="journal article" date="2014" name="Science">
        <title>Ancient hybridizations among the ancestral genomes of bread wheat.</title>
        <authorList>
            <consortium name="International Wheat Genome Sequencing Consortium,"/>
            <person name="Marcussen T."/>
            <person name="Sandve S.R."/>
            <person name="Heier L."/>
            <person name="Spannagl M."/>
            <person name="Pfeifer M."/>
            <person name="Jakobsen K.S."/>
            <person name="Wulff B.B."/>
            <person name="Steuernagel B."/>
            <person name="Mayer K.F."/>
            <person name="Olsen O.A."/>
        </authorList>
    </citation>
    <scope>NUCLEOTIDE SEQUENCE [LARGE SCALE GENOMIC DNA]</scope>
    <source>
        <strain evidence="3">cv. AL8/78</strain>
    </source>
</reference>
<organism evidence="2 3">
    <name type="scientific">Aegilops tauschii subsp. strangulata</name>
    <name type="common">Goatgrass</name>
    <dbReference type="NCBI Taxonomy" id="200361"/>
    <lineage>
        <taxon>Eukaryota</taxon>
        <taxon>Viridiplantae</taxon>
        <taxon>Streptophyta</taxon>
        <taxon>Embryophyta</taxon>
        <taxon>Tracheophyta</taxon>
        <taxon>Spermatophyta</taxon>
        <taxon>Magnoliopsida</taxon>
        <taxon>Liliopsida</taxon>
        <taxon>Poales</taxon>
        <taxon>Poaceae</taxon>
        <taxon>BOP clade</taxon>
        <taxon>Pooideae</taxon>
        <taxon>Triticodae</taxon>
        <taxon>Triticeae</taxon>
        <taxon>Triticinae</taxon>
        <taxon>Aegilops</taxon>
    </lineage>
</organism>
<dbReference type="Proteomes" id="UP000015105">
    <property type="component" value="Chromosome 5D"/>
</dbReference>
<reference evidence="2" key="3">
    <citation type="journal article" date="2017" name="Nature">
        <title>Genome sequence of the progenitor of the wheat D genome Aegilops tauschii.</title>
        <authorList>
            <person name="Luo M.C."/>
            <person name="Gu Y.Q."/>
            <person name="Puiu D."/>
            <person name="Wang H."/>
            <person name="Twardziok S.O."/>
            <person name="Deal K.R."/>
            <person name="Huo N."/>
            <person name="Zhu T."/>
            <person name="Wang L."/>
            <person name="Wang Y."/>
            <person name="McGuire P.E."/>
            <person name="Liu S."/>
            <person name="Long H."/>
            <person name="Ramasamy R.K."/>
            <person name="Rodriguez J.C."/>
            <person name="Van S.L."/>
            <person name="Yuan L."/>
            <person name="Wang Z."/>
            <person name="Xia Z."/>
            <person name="Xiao L."/>
            <person name="Anderson O.D."/>
            <person name="Ouyang S."/>
            <person name="Liang Y."/>
            <person name="Zimin A.V."/>
            <person name="Pertea G."/>
            <person name="Qi P."/>
            <person name="Bennetzen J.L."/>
            <person name="Dai X."/>
            <person name="Dawson M.W."/>
            <person name="Muller H.G."/>
            <person name="Kugler K."/>
            <person name="Rivarola-Duarte L."/>
            <person name="Spannagl M."/>
            <person name="Mayer K.F.X."/>
            <person name="Lu F.H."/>
            <person name="Bevan M.W."/>
            <person name="Leroy P."/>
            <person name="Li P."/>
            <person name="You F.M."/>
            <person name="Sun Q."/>
            <person name="Liu Z."/>
            <person name="Lyons E."/>
            <person name="Wicker T."/>
            <person name="Salzberg S.L."/>
            <person name="Devos K.M."/>
            <person name="Dvorak J."/>
        </authorList>
    </citation>
    <scope>NUCLEOTIDE SEQUENCE [LARGE SCALE GENOMIC DNA]</scope>
    <source>
        <strain evidence="2">cv. AL8/78</strain>
    </source>
</reference>
<protein>
    <submittedName>
        <fullName evidence="2">Uncharacterized protein</fullName>
    </submittedName>
</protein>
<reference evidence="3" key="2">
    <citation type="journal article" date="2017" name="Nat. Plants">
        <title>The Aegilops tauschii genome reveals multiple impacts of transposons.</title>
        <authorList>
            <person name="Zhao G."/>
            <person name="Zou C."/>
            <person name="Li K."/>
            <person name="Wang K."/>
            <person name="Li T."/>
            <person name="Gao L."/>
            <person name="Zhang X."/>
            <person name="Wang H."/>
            <person name="Yang Z."/>
            <person name="Liu X."/>
            <person name="Jiang W."/>
            <person name="Mao L."/>
            <person name="Kong X."/>
            <person name="Jiao Y."/>
            <person name="Jia J."/>
        </authorList>
    </citation>
    <scope>NUCLEOTIDE SEQUENCE [LARGE SCALE GENOMIC DNA]</scope>
    <source>
        <strain evidence="3">cv. AL8/78</strain>
    </source>
</reference>
<sequence length="123" mass="12857">SVQPAPRTVSLPVSKRRGSSSRATSAKRVGFHLVVSNPGRRRRSLPPPASAPIPPPFPPHTRPTRVICRPPLPPATSAELLRQQVAAAGPVHPVSPPPDPSTPVPRLGAVQPVLGLQLASAQV</sequence>
<evidence type="ECO:0000256" key="1">
    <source>
        <dbReference type="SAM" id="MobiDB-lite"/>
    </source>
</evidence>
<dbReference type="Gramene" id="AET5Gv20681900.1">
    <property type="protein sequence ID" value="AET5Gv20681900.1"/>
    <property type="gene ID" value="AET5Gv20681900"/>
</dbReference>
<evidence type="ECO:0000313" key="3">
    <source>
        <dbReference type="Proteomes" id="UP000015105"/>
    </source>
</evidence>
<dbReference type="EnsemblPlants" id="AET5Gv20681900.1">
    <property type="protein sequence ID" value="AET5Gv20681900.1"/>
    <property type="gene ID" value="AET5Gv20681900"/>
</dbReference>
<feature type="compositionally biased region" description="Pro residues" evidence="1">
    <location>
        <begin position="45"/>
        <end position="61"/>
    </location>
</feature>
<feature type="region of interest" description="Disordered" evidence="1">
    <location>
        <begin position="1"/>
        <end position="64"/>
    </location>
</feature>
<reference evidence="2" key="4">
    <citation type="submission" date="2019-03" db="UniProtKB">
        <authorList>
            <consortium name="EnsemblPlants"/>
        </authorList>
    </citation>
    <scope>IDENTIFICATION</scope>
</reference>
<name>A0A453L9D3_AEGTS</name>